<reference evidence="2 3" key="1">
    <citation type="submission" date="2023-09" db="EMBL/GenBank/DDBJ databases">
        <title>Microbacterium fusihabitans sp. nov., Microbacterium phycihabitans sp. nov., and Microbacterium cervinum sp. nov., isolated from dried seaweeds of beach.</title>
        <authorList>
            <person name="Lee S.D."/>
        </authorList>
    </citation>
    <scope>NUCLEOTIDE SEQUENCE [LARGE SCALE GENOMIC DNA]</scope>
    <source>
        <strain evidence="2 3">KSW2-21</strain>
    </source>
</reference>
<proteinExistence type="predicted"/>
<dbReference type="Gene3D" id="3.30.70.100">
    <property type="match status" value="1"/>
</dbReference>
<organism evidence="2 3">
    <name type="scientific">Microbacterium algihabitans</name>
    <dbReference type="NCBI Taxonomy" id="3075992"/>
    <lineage>
        <taxon>Bacteria</taxon>
        <taxon>Bacillati</taxon>
        <taxon>Actinomycetota</taxon>
        <taxon>Actinomycetes</taxon>
        <taxon>Micrococcales</taxon>
        <taxon>Microbacteriaceae</taxon>
        <taxon>Microbacterium</taxon>
    </lineage>
</organism>
<accession>A0ABU3RVD8</accession>
<gene>
    <name evidence="2" type="ORF">RWH43_08835</name>
</gene>
<dbReference type="InterPro" id="IPR013097">
    <property type="entry name" value="Dabb"/>
</dbReference>
<keyword evidence="3" id="KW-1185">Reference proteome</keyword>
<name>A0ABU3RVD8_9MICO</name>
<protein>
    <submittedName>
        <fullName evidence="2">Dabb family protein</fullName>
    </submittedName>
</protein>
<dbReference type="PROSITE" id="PS51502">
    <property type="entry name" value="S_R_A_B_BARREL"/>
    <property type="match status" value="1"/>
</dbReference>
<comment type="caution">
    <text evidence="2">The sequence shown here is derived from an EMBL/GenBank/DDBJ whole genome shotgun (WGS) entry which is preliminary data.</text>
</comment>
<dbReference type="Proteomes" id="UP001256673">
    <property type="component" value="Unassembled WGS sequence"/>
</dbReference>
<dbReference type="RefSeq" id="WP_316001258.1">
    <property type="nucleotide sequence ID" value="NZ_JAWDIU010000002.1"/>
</dbReference>
<dbReference type="SUPFAM" id="SSF54909">
    <property type="entry name" value="Dimeric alpha+beta barrel"/>
    <property type="match status" value="1"/>
</dbReference>
<dbReference type="Pfam" id="PF07876">
    <property type="entry name" value="Dabb"/>
    <property type="match status" value="1"/>
</dbReference>
<dbReference type="InterPro" id="IPR011008">
    <property type="entry name" value="Dimeric_a/b-barrel"/>
</dbReference>
<sequence>MTFRHVVLFRVRDDVAGPELSSAMKGLKRLGDSPGIVEWTIELSLDERKGRIVIEDATFVDVDAFHAWRSGAAHREIASQMSEIADWLVGDWQA</sequence>
<evidence type="ECO:0000313" key="2">
    <source>
        <dbReference type="EMBL" id="MDU0326857.1"/>
    </source>
</evidence>
<evidence type="ECO:0000313" key="3">
    <source>
        <dbReference type="Proteomes" id="UP001256673"/>
    </source>
</evidence>
<feature type="domain" description="Stress-response A/B barrel" evidence="1">
    <location>
        <begin position="3"/>
        <end position="92"/>
    </location>
</feature>
<evidence type="ECO:0000259" key="1">
    <source>
        <dbReference type="PROSITE" id="PS51502"/>
    </source>
</evidence>
<dbReference type="EMBL" id="JAWDIU010000002">
    <property type="protein sequence ID" value="MDU0326857.1"/>
    <property type="molecule type" value="Genomic_DNA"/>
</dbReference>
<dbReference type="SMART" id="SM00886">
    <property type="entry name" value="Dabb"/>
    <property type="match status" value="1"/>
</dbReference>